<accession>A0A9D4CQ47</accession>
<keyword evidence="2" id="KW-1133">Transmembrane helix</keyword>
<dbReference type="Gene3D" id="3.30.40.10">
    <property type="entry name" value="Zinc/RING finger domain, C3HC4 (zinc finger)"/>
    <property type="match status" value="1"/>
</dbReference>
<keyword evidence="2" id="KW-0812">Transmembrane</keyword>
<dbReference type="Proteomes" id="UP000828390">
    <property type="component" value="Unassembled WGS sequence"/>
</dbReference>
<reference evidence="3" key="1">
    <citation type="journal article" date="2019" name="bioRxiv">
        <title>The Genome of the Zebra Mussel, Dreissena polymorpha: A Resource for Invasive Species Research.</title>
        <authorList>
            <person name="McCartney M.A."/>
            <person name="Auch B."/>
            <person name="Kono T."/>
            <person name="Mallez S."/>
            <person name="Zhang Y."/>
            <person name="Obille A."/>
            <person name="Becker A."/>
            <person name="Abrahante J.E."/>
            <person name="Garbe J."/>
            <person name="Badalamenti J.P."/>
            <person name="Herman A."/>
            <person name="Mangelson H."/>
            <person name="Liachko I."/>
            <person name="Sullivan S."/>
            <person name="Sone E.D."/>
            <person name="Koren S."/>
            <person name="Silverstein K.A.T."/>
            <person name="Beckman K.B."/>
            <person name="Gohl D.M."/>
        </authorList>
    </citation>
    <scope>NUCLEOTIDE SEQUENCE</scope>
    <source>
        <strain evidence="3">Duluth1</strain>
        <tissue evidence="3">Whole animal</tissue>
    </source>
</reference>
<feature type="transmembrane region" description="Helical" evidence="2">
    <location>
        <begin position="6"/>
        <end position="25"/>
    </location>
</feature>
<gene>
    <name evidence="3" type="ORF">DPMN_054690</name>
</gene>
<evidence type="ECO:0000256" key="2">
    <source>
        <dbReference type="SAM" id="Phobius"/>
    </source>
</evidence>
<sequence length="201" mass="22722">MHYAQFYQIATHIIVLVSLSITHAFRSVFFPFFTVCHTWSHFKCQGITKSLEKSWNDQKLEFYCISCRSNSDGTFDYESGLRRLHRDSKGGIEKLNSGVKRDNLLHKYKYWSGNHFVPLVNTKQPRTTVQPLQYLTDSAPENSADKPYILDSDDDFPSLPETEAIRKPTVGKGSLSSPPGALNAGEPRLSTVSKDAKNGEM</sequence>
<evidence type="ECO:0000313" key="4">
    <source>
        <dbReference type="Proteomes" id="UP000828390"/>
    </source>
</evidence>
<keyword evidence="4" id="KW-1185">Reference proteome</keyword>
<dbReference type="SUPFAM" id="SSF57903">
    <property type="entry name" value="FYVE/PHD zinc finger"/>
    <property type="match status" value="1"/>
</dbReference>
<evidence type="ECO:0000313" key="3">
    <source>
        <dbReference type="EMBL" id="KAH3728729.1"/>
    </source>
</evidence>
<organism evidence="3 4">
    <name type="scientific">Dreissena polymorpha</name>
    <name type="common">Zebra mussel</name>
    <name type="synonym">Mytilus polymorpha</name>
    <dbReference type="NCBI Taxonomy" id="45954"/>
    <lineage>
        <taxon>Eukaryota</taxon>
        <taxon>Metazoa</taxon>
        <taxon>Spiralia</taxon>
        <taxon>Lophotrochozoa</taxon>
        <taxon>Mollusca</taxon>
        <taxon>Bivalvia</taxon>
        <taxon>Autobranchia</taxon>
        <taxon>Heteroconchia</taxon>
        <taxon>Euheterodonta</taxon>
        <taxon>Imparidentia</taxon>
        <taxon>Neoheterodontei</taxon>
        <taxon>Myida</taxon>
        <taxon>Dreissenoidea</taxon>
        <taxon>Dreissenidae</taxon>
        <taxon>Dreissena</taxon>
    </lineage>
</organism>
<dbReference type="EMBL" id="JAIWYP010000012">
    <property type="protein sequence ID" value="KAH3728729.1"/>
    <property type="molecule type" value="Genomic_DNA"/>
</dbReference>
<reference evidence="3" key="2">
    <citation type="submission" date="2020-11" db="EMBL/GenBank/DDBJ databases">
        <authorList>
            <person name="McCartney M.A."/>
            <person name="Auch B."/>
            <person name="Kono T."/>
            <person name="Mallez S."/>
            <person name="Becker A."/>
            <person name="Gohl D.M."/>
            <person name="Silverstein K.A.T."/>
            <person name="Koren S."/>
            <person name="Bechman K.B."/>
            <person name="Herman A."/>
            <person name="Abrahante J.E."/>
            <person name="Garbe J."/>
        </authorList>
    </citation>
    <scope>NUCLEOTIDE SEQUENCE</scope>
    <source>
        <strain evidence="3">Duluth1</strain>
        <tissue evidence="3">Whole animal</tissue>
    </source>
</reference>
<evidence type="ECO:0000256" key="1">
    <source>
        <dbReference type="SAM" id="MobiDB-lite"/>
    </source>
</evidence>
<keyword evidence="2" id="KW-0472">Membrane</keyword>
<dbReference type="InterPro" id="IPR011011">
    <property type="entry name" value="Znf_FYVE_PHD"/>
</dbReference>
<dbReference type="InterPro" id="IPR013083">
    <property type="entry name" value="Znf_RING/FYVE/PHD"/>
</dbReference>
<name>A0A9D4CQ47_DREPO</name>
<feature type="region of interest" description="Disordered" evidence="1">
    <location>
        <begin position="134"/>
        <end position="201"/>
    </location>
</feature>
<protein>
    <submittedName>
        <fullName evidence="3">Uncharacterized protein</fullName>
    </submittedName>
</protein>
<proteinExistence type="predicted"/>
<comment type="caution">
    <text evidence="3">The sequence shown here is derived from an EMBL/GenBank/DDBJ whole genome shotgun (WGS) entry which is preliminary data.</text>
</comment>
<dbReference type="AlphaFoldDB" id="A0A9D4CQ47"/>